<evidence type="ECO:0000313" key="3">
    <source>
        <dbReference type="Proteomes" id="UP000007882"/>
    </source>
</evidence>
<feature type="domain" description="Aminoglycoside phosphotransferase" evidence="1">
    <location>
        <begin position="63"/>
        <end position="251"/>
    </location>
</feature>
<dbReference type="STRING" id="512565.AMIS_35850"/>
<organism evidence="2 3">
    <name type="scientific">Actinoplanes missouriensis (strain ATCC 14538 / DSM 43046 / CBS 188.64 / JCM 3121 / NBRC 102363 / NCIMB 12654 / NRRL B-3342 / UNCC 431)</name>
    <dbReference type="NCBI Taxonomy" id="512565"/>
    <lineage>
        <taxon>Bacteria</taxon>
        <taxon>Bacillati</taxon>
        <taxon>Actinomycetota</taxon>
        <taxon>Actinomycetes</taxon>
        <taxon>Micromonosporales</taxon>
        <taxon>Micromonosporaceae</taxon>
        <taxon>Actinoplanes</taxon>
    </lineage>
</organism>
<reference evidence="2 3" key="1">
    <citation type="submission" date="2012-02" db="EMBL/GenBank/DDBJ databases">
        <title>Complete genome sequence of Actinoplanes missouriensis 431 (= NBRC 102363).</title>
        <authorList>
            <person name="Ohnishi Y."/>
            <person name="Ishikawa J."/>
            <person name="Sekine M."/>
            <person name="Hosoyama A."/>
            <person name="Harada T."/>
            <person name="Narita H."/>
            <person name="Hata T."/>
            <person name="Konno Y."/>
            <person name="Tutikane K."/>
            <person name="Fujita N."/>
            <person name="Horinouchi S."/>
            <person name="Hayakawa M."/>
        </authorList>
    </citation>
    <scope>NUCLEOTIDE SEQUENCE [LARGE SCALE GENOMIC DNA]</scope>
    <source>
        <strain evidence="3">ATCC 14538 / DSM 43046 / CBS 188.64 / JCM 3121 / NBRC 102363 / NCIMB 12654 / NRRL B-3342 / UNCC 431</strain>
    </source>
</reference>
<evidence type="ECO:0000259" key="1">
    <source>
        <dbReference type="Pfam" id="PF01636"/>
    </source>
</evidence>
<dbReference type="HOGENOM" id="CLU_071279_0_0_11"/>
<dbReference type="EMBL" id="AP012319">
    <property type="protein sequence ID" value="BAL88805.1"/>
    <property type="molecule type" value="Genomic_DNA"/>
</dbReference>
<evidence type="ECO:0000313" key="2">
    <source>
        <dbReference type="EMBL" id="BAL88805.1"/>
    </source>
</evidence>
<dbReference type="InterPro" id="IPR011009">
    <property type="entry name" value="Kinase-like_dom_sf"/>
</dbReference>
<dbReference type="SUPFAM" id="SSF56112">
    <property type="entry name" value="Protein kinase-like (PK-like)"/>
    <property type="match status" value="1"/>
</dbReference>
<dbReference type="eggNOG" id="COG3178">
    <property type="taxonomic scope" value="Bacteria"/>
</dbReference>
<accession>I0H718</accession>
<sequence>MRTNDWNDIGWQSEADAWLTARLDELGTPPTGPIERVRVRPWSVTHRAPTAAGTRWFKANITACRYEAALADALTGIAPGATLAPLATDAERGWMVTADAGPTLRETRTAANRTATWIDMLQAYAALQRATAPHVTALLALGVPDQRVTMLPATLTALLSDPQVHATIGPAEQANFSEWCAALSADGIPPALQHDDLHDGNVFADLRFFDWGDASIAHPFGSLLVALNVMHDAMDAADRQRELGRLRDAYLEPWSDLADLPTLRSSVTLACRVTRVSRAVAWQRALRDAAVPVDEQFRTAPQAWLNELTADTTV</sequence>
<dbReference type="KEGG" id="ams:AMIS_35850"/>
<dbReference type="InterPro" id="IPR002575">
    <property type="entry name" value="Aminoglycoside_PTrfase"/>
</dbReference>
<dbReference type="RefSeq" id="WP_014443699.1">
    <property type="nucleotide sequence ID" value="NC_017093.1"/>
</dbReference>
<dbReference type="Proteomes" id="UP000007882">
    <property type="component" value="Chromosome"/>
</dbReference>
<dbReference type="Pfam" id="PF01636">
    <property type="entry name" value="APH"/>
    <property type="match status" value="1"/>
</dbReference>
<proteinExistence type="predicted"/>
<dbReference type="AlphaFoldDB" id="I0H718"/>
<gene>
    <name evidence="2" type="ordered locus">AMIS_35850</name>
</gene>
<keyword evidence="3" id="KW-1185">Reference proteome</keyword>
<name>I0H718_ACTM4</name>
<dbReference type="PATRIC" id="fig|512565.3.peg.3579"/>
<protein>
    <recommendedName>
        <fullName evidence="1">Aminoglycoside phosphotransferase domain-containing protein</fullName>
    </recommendedName>
</protein>